<dbReference type="Pfam" id="PF12678">
    <property type="entry name" value="zf-rbx1"/>
    <property type="match status" value="1"/>
</dbReference>
<dbReference type="EMBL" id="HBIM01001263">
    <property type="protein sequence ID" value="CAE0402846.1"/>
    <property type="molecule type" value="Transcribed_RNA"/>
</dbReference>
<dbReference type="InterPro" id="IPR051826">
    <property type="entry name" value="E3_ubiquitin-ligase_domain"/>
</dbReference>
<dbReference type="PROSITE" id="PS50089">
    <property type="entry name" value="ZF_RING_2"/>
    <property type="match status" value="1"/>
</dbReference>
<reference evidence="9" key="1">
    <citation type="submission" date="2021-01" db="EMBL/GenBank/DDBJ databases">
        <authorList>
            <person name="Corre E."/>
            <person name="Pelletier E."/>
            <person name="Niang G."/>
            <person name="Scheremetjew M."/>
            <person name="Finn R."/>
            <person name="Kale V."/>
            <person name="Holt S."/>
            <person name="Cochrane G."/>
            <person name="Meng A."/>
            <person name="Brown T."/>
            <person name="Cohen L."/>
        </authorList>
    </citation>
    <scope>NUCLEOTIDE SEQUENCE</scope>
    <source>
        <strain evidence="9">CCMP127</strain>
    </source>
</reference>
<accession>A0A6S8I0R4</accession>
<dbReference type="SUPFAM" id="SSF57850">
    <property type="entry name" value="RING/U-box"/>
    <property type="match status" value="1"/>
</dbReference>
<feature type="domain" description="RING-type" evidence="8">
    <location>
        <begin position="155"/>
        <end position="208"/>
    </location>
</feature>
<keyword evidence="4" id="KW-0833">Ubl conjugation pathway</keyword>
<evidence type="ECO:0000256" key="4">
    <source>
        <dbReference type="ARBA" id="ARBA00022786"/>
    </source>
</evidence>
<evidence type="ECO:0000256" key="1">
    <source>
        <dbReference type="ARBA" id="ARBA00004906"/>
    </source>
</evidence>
<evidence type="ECO:0000259" key="8">
    <source>
        <dbReference type="PROSITE" id="PS50089"/>
    </source>
</evidence>
<dbReference type="Gene3D" id="3.30.40.10">
    <property type="entry name" value="Zinc/RING finger domain, C3HC4 (zinc finger)"/>
    <property type="match status" value="1"/>
</dbReference>
<proteinExistence type="predicted"/>
<dbReference type="GO" id="GO:0006511">
    <property type="term" value="P:ubiquitin-dependent protein catabolic process"/>
    <property type="evidence" value="ECO:0007669"/>
    <property type="project" value="TreeGrafter"/>
</dbReference>
<dbReference type="EMBL" id="HBIM01001264">
    <property type="protein sequence ID" value="CAE0402847.1"/>
    <property type="molecule type" value="Transcribed_RNA"/>
</dbReference>
<keyword evidence="3 6" id="KW-0863">Zinc-finger</keyword>
<dbReference type="PANTHER" id="PTHR22765">
    <property type="entry name" value="RING FINGER AND PROTEASE ASSOCIATED DOMAIN-CONTAINING"/>
    <property type="match status" value="1"/>
</dbReference>
<keyword evidence="5" id="KW-0862">Zinc</keyword>
<dbReference type="InterPro" id="IPR013083">
    <property type="entry name" value="Znf_RING/FYVE/PHD"/>
</dbReference>
<evidence type="ECO:0000256" key="7">
    <source>
        <dbReference type="SAM" id="MobiDB-lite"/>
    </source>
</evidence>
<keyword evidence="2" id="KW-0479">Metal-binding</keyword>
<feature type="region of interest" description="Disordered" evidence="7">
    <location>
        <begin position="215"/>
        <end position="235"/>
    </location>
</feature>
<gene>
    <name evidence="9" type="ORF">ACOF00016_LOCUS1097</name>
    <name evidence="10" type="ORF">ACOF00016_LOCUS1098</name>
</gene>
<sequence length="431" mass="47725">MGHSFGTYENMTLDQADHVTLPNNLTNTTSGDDDPVLTPAEAVYYVISIAILALFCFCSRSRVPDERFREAAIERRARWLEREERKKRMSDPNYRINLILKGLVIKKIMEEKDGFLTLGDYEITEGGGGNGDEDDHSSGGGNLSIDSMDEKTSTCAICIEPFGVGDVVGLSRTILEPNQEGACNHAFHKDCIVAWLINPLHDDCPSCRSPIVQEDKEDAEQAEKNDDEENGSNDAILKNGTDHHAGWVFVIIRGLVSRVRHGSFSVMGQSISVKDHDDIETGRLVPDTPPSPLRRVFSLEGIEHPRQRPCTLRRRTSFGADPASTTTEVTIPESLDDSPSPGTPWDLRRVVSDFTGRPSPSITSMLENTRGPHFPLAFRPRPVEVSDLSPFDISECSEDPIIIQRGLRRGPGNAALGQDGTEDFIFRHELS</sequence>
<protein>
    <recommendedName>
        <fullName evidence="8">RING-type domain-containing protein</fullName>
    </recommendedName>
</protein>
<dbReference type="GO" id="GO:0008270">
    <property type="term" value="F:zinc ion binding"/>
    <property type="evidence" value="ECO:0007669"/>
    <property type="project" value="UniProtKB-KW"/>
</dbReference>
<feature type="region of interest" description="Disordered" evidence="7">
    <location>
        <begin position="316"/>
        <end position="344"/>
    </location>
</feature>
<name>A0A6S8I0R4_9STRA</name>
<comment type="pathway">
    <text evidence="1">Protein modification; protein ubiquitination.</text>
</comment>
<dbReference type="AlphaFoldDB" id="A0A6S8I0R4"/>
<feature type="region of interest" description="Disordered" evidence="7">
    <location>
        <begin position="126"/>
        <end position="145"/>
    </location>
</feature>
<dbReference type="GO" id="GO:0061630">
    <property type="term" value="F:ubiquitin protein ligase activity"/>
    <property type="evidence" value="ECO:0007669"/>
    <property type="project" value="TreeGrafter"/>
</dbReference>
<dbReference type="InterPro" id="IPR024766">
    <property type="entry name" value="Znf_RING_H2"/>
</dbReference>
<evidence type="ECO:0000256" key="5">
    <source>
        <dbReference type="ARBA" id="ARBA00022833"/>
    </source>
</evidence>
<dbReference type="InterPro" id="IPR001841">
    <property type="entry name" value="Znf_RING"/>
</dbReference>
<evidence type="ECO:0000313" key="10">
    <source>
        <dbReference type="EMBL" id="CAE0402847.1"/>
    </source>
</evidence>
<evidence type="ECO:0000256" key="3">
    <source>
        <dbReference type="ARBA" id="ARBA00022771"/>
    </source>
</evidence>
<evidence type="ECO:0000313" key="9">
    <source>
        <dbReference type="EMBL" id="CAE0402846.1"/>
    </source>
</evidence>
<evidence type="ECO:0000256" key="2">
    <source>
        <dbReference type="ARBA" id="ARBA00022723"/>
    </source>
</evidence>
<dbReference type="SMART" id="SM00184">
    <property type="entry name" value="RING"/>
    <property type="match status" value="1"/>
</dbReference>
<evidence type="ECO:0000256" key="6">
    <source>
        <dbReference type="PROSITE-ProRule" id="PRU00175"/>
    </source>
</evidence>
<organism evidence="9">
    <name type="scientific">Amphora coffeiformis</name>
    <dbReference type="NCBI Taxonomy" id="265554"/>
    <lineage>
        <taxon>Eukaryota</taxon>
        <taxon>Sar</taxon>
        <taxon>Stramenopiles</taxon>
        <taxon>Ochrophyta</taxon>
        <taxon>Bacillariophyta</taxon>
        <taxon>Bacillariophyceae</taxon>
        <taxon>Bacillariophycidae</taxon>
        <taxon>Thalassiophysales</taxon>
        <taxon>Catenulaceae</taxon>
        <taxon>Amphora</taxon>
    </lineage>
</organism>